<dbReference type="PANTHER" id="PTHR38590">
    <property type="entry name" value="BLL0828 PROTEIN"/>
    <property type="match status" value="1"/>
</dbReference>
<dbReference type="SUPFAM" id="SSF52980">
    <property type="entry name" value="Restriction endonuclease-like"/>
    <property type="match status" value="1"/>
</dbReference>
<dbReference type="Proteomes" id="UP000324595">
    <property type="component" value="Unassembled WGS sequence"/>
</dbReference>
<dbReference type="Gene3D" id="3.40.960.10">
    <property type="entry name" value="VSR Endonuclease"/>
    <property type="match status" value="1"/>
</dbReference>
<dbReference type="InterPro" id="IPR007569">
    <property type="entry name" value="DUF559"/>
</dbReference>
<accession>A0A5D3YIF7</accession>
<dbReference type="OrthoDB" id="9798754at2"/>
<evidence type="ECO:0000259" key="1">
    <source>
        <dbReference type="Pfam" id="PF04480"/>
    </source>
</evidence>
<protein>
    <submittedName>
        <fullName evidence="2">Very-short-patch-repair endonuclease</fullName>
    </submittedName>
</protein>
<reference evidence="2 3" key="1">
    <citation type="submission" date="2019-07" db="EMBL/GenBank/DDBJ databases">
        <title>Genomic Encyclopedia of Archaeal and Bacterial Type Strains, Phase II (KMG-II): from individual species to whole genera.</title>
        <authorList>
            <person name="Goeker M."/>
        </authorList>
    </citation>
    <scope>NUCLEOTIDE SEQUENCE [LARGE SCALE GENOMIC DNA]</scope>
    <source>
        <strain evidence="2 3">DSM 21935</strain>
    </source>
</reference>
<proteinExistence type="predicted"/>
<sequence>MAISFIPYNQKLVPLAVKLRNNSTVCNKLLWEELRERKLLGYKFDRHKPLGEYIVDFYSPELMLAIEIKDSKADYKSGYDKRRRKEIERFGVKVVTITDLQIKNNIKRVVERLKQQIKQIKESPNIA</sequence>
<keyword evidence="2" id="KW-0378">Hydrolase</keyword>
<dbReference type="InterPro" id="IPR047216">
    <property type="entry name" value="Endonuclease_DUF559_bact"/>
</dbReference>
<evidence type="ECO:0000313" key="2">
    <source>
        <dbReference type="EMBL" id="TYP93345.1"/>
    </source>
</evidence>
<dbReference type="Pfam" id="PF04480">
    <property type="entry name" value="DUF559"/>
    <property type="match status" value="1"/>
</dbReference>
<keyword evidence="2" id="KW-0255">Endonuclease</keyword>
<name>A0A5D3YIF7_9BACT</name>
<evidence type="ECO:0000313" key="3">
    <source>
        <dbReference type="Proteomes" id="UP000324595"/>
    </source>
</evidence>
<dbReference type="EMBL" id="VNHY01000002">
    <property type="protein sequence ID" value="TYP93345.1"/>
    <property type="molecule type" value="Genomic_DNA"/>
</dbReference>
<dbReference type="InterPro" id="IPR011335">
    <property type="entry name" value="Restrct_endonuc-II-like"/>
</dbReference>
<dbReference type="PANTHER" id="PTHR38590:SF1">
    <property type="entry name" value="BLL0828 PROTEIN"/>
    <property type="match status" value="1"/>
</dbReference>
<keyword evidence="2" id="KW-0540">Nuclease</keyword>
<feature type="domain" description="DUF559" evidence="1">
    <location>
        <begin position="15"/>
        <end position="117"/>
    </location>
</feature>
<organism evidence="2 3">
    <name type="scientific">Fodinibius salinus</name>
    <dbReference type="NCBI Taxonomy" id="860790"/>
    <lineage>
        <taxon>Bacteria</taxon>
        <taxon>Pseudomonadati</taxon>
        <taxon>Balneolota</taxon>
        <taxon>Balneolia</taxon>
        <taxon>Balneolales</taxon>
        <taxon>Balneolaceae</taxon>
        <taxon>Fodinibius</taxon>
    </lineage>
</organism>
<gene>
    <name evidence="2" type="ORF">LX73_1046</name>
</gene>
<dbReference type="AlphaFoldDB" id="A0A5D3YIF7"/>
<dbReference type="GO" id="GO:0004519">
    <property type="term" value="F:endonuclease activity"/>
    <property type="evidence" value="ECO:0007669"/>
    <property type="project" value="UniProtKB-KW"/>
</dbReference>
<keyword evidence="3" id="KW-1185">Reference proteome</keyword>
<dbReference type="RefSeq" id="WP_148898420.1">
    <property type="nucleotide sequence ID" value="NZ_VNHY01000002.1"/>
</dbReference>
<comment type="caution">
    <text evidence="2">The sequence shown here is derived from an EMBL/GenBank/DDBJ whole genome shotgun (WGS) entry which is preliminary data.</text>
</comment>